<dbReference type="Proteomes" id="UP001333710">
    <property type="component" value="Chromosome"/>
</dbReference>
<dbReference type="AlphaFoldDB" id="A0AA48KPM9"/>
<sequence>MALPLLWLGAAAAATLAGIKYSNKISQHRGYVDVLPGESSLSVKPLDGAVVCCEVYGVLDHTGIWFDDGVIELNGNGLIRSISAERFLADRSGEEIFIACDTFGHPLIAEHTHTRAVSHLYQYRDYDLLNNNCHRFVWQAVSGVDEPINRFGDLNQHLSLLHQSSLSWLKMSTN</sequence>
<evidence type="ECO:0000313" key="1">
    <source>
        <dbReference type="EMBL" id="BDX06811.1"/>
    </source>
</evidence>
<name>A0AA48KPM9_9ALTE</name>
<dbReference type="KEGG" id="pmaw:MACH26_23320"/>
<proteinExistence type="predicted"/>
<protein>
    <recommendedName>
        <fullName evidence="3">LRAT domain-containing protein</fullName>
    </recommendedName>
</protein>
<organism evidence="1 2">
    <name type="scientific">Planctobacterium marinum</name>
    <dbReference type="NCBI Taxonomy" id="1631968"/>
    <lineage>
        <taxon>Bacteria</taxon>
        <taxon>Pseudomonadati</taxon>
        <taxon>Pseudomonadota</taxon>
        <taxon>Gammaproteobacteria</taxon>
        <taxon>Alteromonadales</taxon>
        <taxon>Alteromonadaceae</taxon>
        <taxon>Planctobacterium</taxon>
    </lineage>
</organism>
<evidence type="ECO:0008006" key="3">
    <source>
        <dbReference type="Google" id="ProtNLM"/>
    </source>
</evidence>
<accession>A0AA48KPM9</accession>
<reference evidence="1" key="1">
    <citation type="submission" date="2023-01" db="EMBL/GenBank/DDBJ databases">
        <title>Complete genome sequence of Planctobacterium marinum strain Dej080120_11.</title>
        <authorList>
            <person name="Ueki S."/>
            <person name="Maruyama F."/>
        </authorList>
    </citation>
    <scope>NUCLEOTIDE SEQUENCE</scope>
    <source>
        <strain evidence="1">Dej080120_11</strain>
    </source>
</reference>
<evidence type="ECO:0000313" key="2">
    <source>
        <dbReference type="Proteomes" id="UP001333710"/>
    </source>
</evidence>
<dbReference type="EMBL" id="AP027272">
    <property type="protein sequence ID" value="BDX06811.1"/>
    <property type="molecule type" value="Genomic_DNA"/>
</dbReference>
<gene>
    <name evidence="1" type="ORF">MACH26_23320</name>
</gene>
<dbReference type="RefSeq" id="WP_338292810.1">
    <property type="nucleotide sequence ID" value="NZ_AP027272.1"/>
</dbReference>
<keyword evidence="2" id="KW-1185">Reference proteome</keyword>